<dbReference type="AlphaFoldDB" id="A0A2B4RN73"/>
<gene>
    <name evidence="3" type="ORF">AWC38_SpisGene16546</name>
</gene>
<evidence type="ECO:0000256" key="2">
    <source>
        <dbReference type="SAM" id="SignalP"/>
    </source>
</evidence>
<evidence type="ECO:0000313" key="4">
    <source>
        <dbReference type="Proteomes" id="UP000225706"/>
    </source>
</evidence>
<evidence type="ECO:0000256" key="1">
    <source>
        <dbReference type="SAM" id="MobiDB-lite"/>
    </source>
</evidence>
<comment type="caution">
    <text evidence="3">The sequence shown here is derived from an EMBL/GenBank/DDBJ whole genome shotgun (WGS) entry which is preliminary data.</text>
</comment>
<feature type="signal peptide" evidence="2">
    <location>
        <begin position="1"/>
        <end position="26"/>
    </location>
</feature>
<organism evidence="3 4">
    <name type="scientific">Stylophora pistillata</name>
    <name type="common">Smooth cauliflower coral</name>
    <dbReference type="NCBI Taxonomy" id="50429"/>
    <lineage>
        <taxon>Eukaryota</taxon>
        <taxon>Metazoa</taxon>
        <taxon>Cnidaria</taxon>
        <taxon>Anthozoa</taxon>
        <taxon>Hexacorallia</taxon>
        <taxon>Scleractinia</taxon>
        <taxon>Astrocoeniina</taxon>
        <taxon>Pocilloporidae</taxon>
        <taxon>Stylophora</taxon>
    </lineage>
</organism>
<proteinExistence type="predicted"/>
<sequence length="344" mass="38446">MSAKMRIAVVLLVTVVLMVMVELSETRGRGGGRSGGFRSSRSRGSSGGSSSKPKITKNTPIKATSARSPVIVSQTKPGLRSSTFKKVVFAYLVTHYAFSSAPVYRQGYPMYRSYVSIPEERAVRVTYERERLLDDEGKLCLASARSQTIKEEIDDNLVDLNTTVKYKNGETKTLHGVYNTLSLEDIKDQDFEVCYVTSGIKVIVEERAVRVIYESERLLDNEGKLCLKITAGNQTMKERIDDNLVYLNTTVKCKNRETKTLHGVNNTLSLEDVKDQEVRVTSLAKYNITIVTGTTCTHVEKTVEGTMVTLYETNPNGSSQLNINKKLLSILFASFAIINRFRHQ</sequence>
<feature type="compositionally biased region" description="Low complexity" evidence="1">
    <location>
        <begin position="36"/>
        <end position="51"/>
    </location>
</feature>
<keyword evidence="4" id="KW-1185">Reference proteome</keyword>
<evidence type="ECO:0000313" key="3">
    <source>
        <dbReference type="EMBL" id="PFX19061.1"/>
    </source>
</evidence>
<feature type="compositionally biased region" description="Polar residues" evidence="1">
    <location>
        <begin position="52"/>
        <end position="69"/>
    </location>
</feature>
<name>A0A2B4RN73_STYPI</name>
<keyword evidence="2" id="KW-0732">Signal</keyword>
<feature type="chain" id="PRO_5012383101" evidence="2">
    <location>
        <begin position="27"/>
        <end position="344"/>
    </location>
</feature>
<reference evidence="4" key="1">
    <citation type="journal article" date="2017" name="bioRxiv">
        <title>Comparative analysis of the genomes of Stylophora pistillata and Acropora digitifera provides evidence for extensive differences between species of corals.</title>
        <authorList>
            <person name="Voolstra C.R."/>
            <person name="Li Y."/>
            <person name="Liew Y.J."/>
            <person name="Baumgarten S."/>
            <person name="Zoccola D."/>
            <person name="Flot J.-F."/>
            <person name="Tambutte S."/>
            <person name="Allemand D."/>
            <person name="Aranda M."/>
        </authorList>
    </citation>
    <scope>NUCLEOTIDE SEQUENCE [LARGE SCALE GENOMIC DNA]</scope>
</reference>
<dbReference type="OrthoDB" id="5980977at2759"/>
<feature type="region of interest" description="Disordered" evidence="1">
    <location>
        <begin position="27"/>
        <end position="69"/>
    </location>
</feature>
<protein>
    <submittedName>
        <fullName evidence="3">Uncharacterized protein</fullName>
    </submittedName>
</protein>
<accession>A0A2B4RN73</accession>
<dbReference type="Proteomes" id="UP000225706">
    <property type="component" value="Unassembled WGS sequence"/>
</dbReference>
<dbReference type="EMBL" id="LSMT01000379">
    <property type="protein sequence ID" value="PFX19061.1"/>
    <property type="molecule type" value="Genomic_DNA"/>
</dbReference>